<evidence type="ECO:0000256" key="9">
    <source>
        <dbReference type="ARBA" id="ARBA00023136"/>
    </source>
</evidence>
<protein>
    <recommendedName>
        <fullName evidence="18">Ion channel</fullName>
    </recommendedName>
</protein>
<evidence type="ECO:0000256" key="11">
    <source>
        <dbReference type="ARBA" id="ARBA00023201"/>
    </source>
</evidence>
<evidence type="ECO:0000256" key="14">
    <source>
        <dbReference type="SAM" id="MobiDB-lite"/>
    </source>
</evidence>
<organism evidence="16 17">
    <name type="scientific">Pristionchus mayeri</name>
    <dbReference type="NCBI Taxonomy" id="1317129"/>
    <lineage>
        <taxon>Eukaryota</taxon>
        <taxon>Metazoa</taxon>
        <taxon>Ecdysozoa</taxon>
        <taxon>Nematoda</taxon>
        <taxon>Chromadorea</taxon>
        <taxon>Rhabditida</taxon>
        <taxon>Rhabditina</taxon>
        <taxon>Diplogasteromorpha</taxon>
        <taxon>Diplogasteroidea</taxon>
        <taxon>Neodiplogasteridae</taxon>
        <taxon>Pristionchus</taxon>
    </lineage>
</organism>
<dbReference type="Proteomes" id="UP001328107">
    <property type="component" value="Unassembled WGS sequence"/>
</dbReference>
<evidence type="ECO:0000256" key="7">
    <source>
        <dbReference type="ARBA" id="ARBA00023053"/>
    </source>
</evidence>
<dbReference type="AlphaFoldDB" id="A0AAN5CRE1"/>
<accession>A0AAN5CRE1</accession>
<evidence type="ECO:0000256" key="3">
    <source>
        <dbReference type="ARBA" id="ARBA00022448"/>
    </source>
</evidence>
<evidence type="ECO:0000256" key="6">
    <source>
        <dbReference type="ARBA" id="ARBA00022989"/>
    </source>
</evidence>
<comment type="caution">
    <text evidence="16">The sequence shown here is derived from an EMBL/GenBank/DDBJ whole genome shotgun (WGS) entry which is preliminary data.</text>
</comment>
<dbReference type="GO" id="GO:0005886">
    <property type="term" value="C:plasma membrane"/>
    <property type="evidence" value="ECO:0007669"/>
    <property type="project" value="TreeGrafter"/>
</dbReference>
<evidence type="ECO:0000256" key="4">
    <source>
        <dbReference type="ARBA" id="ARBA00022461"/>
    </source>
</evidence>
<name>A0AAN5CRE1_9BILA</name>
<keyword evidence="17" id="KW-1185">Reference proteome</keyword>
<keyword evidence="8 13" id="KW-0406">Ion transport</keyword>
<evidence type="ECO:0008006" key="18">
    <source>
        <dbReference type="Google" id="ProtNLM"/>
    </source>
</evidence>
<dbReference type="PANTHER" id="PTHR11690">
    <property type="entry name" value="AMILORIDE-SENSITIVE SODIUM CHANNEL-RELATED"/>
    <property type="match status" value="1"/>
</dbReference>
<keyword evidence="7" id="KW-0915">Sodium</keyword>
<keyword evidence="3 13" id="KW-0813">Transport</keyword>
<feature type="compositionally biased region" description="Polar residues" evidence="14">
    <location>
        <begin position="632"/>
        <end position="643"/>
    </location>
</feature>
<evidence type="ECO:0000313" key="16">
    <source>
        <dbReference type="EMBL" id="GMR49338.1"/>
    </source>
</evidence>
<feature type="region of interest" description="Disordered" evidence="14">
    <location>
        <begin position="44"/>
        <end position="80"/>
    </location>
</feature>
<sequence length="661" mass="74408">PKFLPISPPFFPQSPIVMKPQIRRIKGRGLVLDSKQSMRFFQEAQEDGGNQANGKDPPRPSVVFSLQSSPNSSRRASDDLLSTRWAKKARETTCIPVPHSMSSISDLDTVQSWSRETRQFVSITAMHGVKRIWESRGRSKLFWGLTVIGMATLMFWQIGILITTYIGKPTVSQVSLVMSEQGMDFPKITLCNYNPIKQSYLQKINATGDFPPQLVQYLLLANSDAYATLSSNETVLEEDELALQKYQENHPDFTVDQFYQQGGFTCPEVLKHCSFAGRVFDCCSVSRPVLTSHGLCHYLNLREAGEAMRAQKESSESGGLQLILDAQRNEKIPEEGAAAALANPIDTGFRFYVDEPETSTYSTSQGISVSPGDVVYTAVSLVKYNLLDDNSWGNCTSKWPEGYTGNNTHWKYQSKDCITKCKAKFFNENCGCSPFIYNIDREYPSCSALQYYQCLEEKVLVNGSLTNWPACTECKSECNRWIYGTSNSYAHGFSDAAIASLRSQYPEDDEAYIRANYLSVSIFFRDLSFTEYSQVAASNITALLSNMGGTLGLFLGMSVLTVFESIIYATKVLWTFLSCQRRKYTAEKEREVKLQRNETERTIHCIKNLSVKNLEDLARSIRTDDSERDTESFSISRQNSWNTLPDKDSPPPFITISIPNP</sequence>
<feature type="transmembrane region" description="Helical" evidence="15">
    <location>
        <begin position="141"/>
        <end position="166"/>
    </location>
</feature>
<evidence type="ECO:0000313" key="17">
    <source>
        <dbReference type="Proteomes" id="UP001328107"/>
    </source>
</evidence>
<evidence type="ECO:0000256" key="15">
    <source>
        <dbReference type="SAM" id="Phobius"/>
    </source>
</evidence>
<dbReference type="Gene3D" id="1.10.287.770">
    <property type="entry name" value="YojJ-like"/>
    <property type="match status" value="1"/>
</dbReference>
<evidence type="ECO:0000256" key="12">
    <source>
        <dbReference type="ARBA" id="ARBA00023303"/>
    </source>
</evidence>
<evidence type="ECO:0000256" key="5">
    <source>
        <dbReference type="ARBA" id="ARBA00022692"/>
    </source>
</evidence>
<dbReference type="Pfam" id="PF00858">
    <property type="entry name" value="ASC"/>
    <property type="match status" value="1"/>
</dbReference>
<dbReference type="Gene3D" id="2.60.470.10">
    <property type="entry name" value="Acid-sensing ion channels like domains"/>
    <property type="match status" value="1"/>
</dbReference>
<feature type="region of interest" description="Disordered" evidence="14">
    <location>
        <begin position="628"/>
        <end position="650"/>
    </location>
</feature>
<dbReference type="GO" id="GO:0015280">
    <property type="term" value="F:ligand-gated sodium channel activity"/>
    <property type="evidence" value="ECO:0007669"/>
    <property type="project" value="TreeGrafter"/>
</dbReference>
<keyword evidence="9 15" id="KW-0472">Membrane</keyword>
<dbReference type="PRINTS" id="PR01078">
    <property type="entry name" value="AMINACHANNEL"/>
</dbReference>
<feature type="transmembrane region" description="Helical" evidence="15">
    <location>
        <begin position="551"/>
        <end position="574"/>
    </location>
</feature>
<evidence type="ECO:0000256" key="10">
    <source>
        <dbReference type="ARBA" id="ARBA00023180"/>
    </source>
</evidence>
<evidence type="ECO:0000256" key="8">
    <source>
        <dbReference type="ARBA" id="ARBA00023065"/>
    </source>
</evidence>
<reference evidence="17" key="1">
    <citation type="submission" date="2022-10" db="EMBL/GenBank/DDBJ databases">
        <title>Genome assembly of Pristionchus species.</title>
        <authorList>
            <person name="Yoshida K."/>
            <person name="Sommer R.J."/>
        </authorList>
    </citation>
    <scope>NUCLEOTIDE SEQUENCE [LARGE SCALE GENOMIC DNA]</scope>
    <source>
        <strain evidence="17">RS5460</strain>
    </source>
</reference>
<evidence type="ECO:0000256" key="2">
    <source>
        <dbReference type="ARBA" id="ARBA00007193"/>
    </source>
</evidence>
<dbReference type="PANTHER" id="PTHR11690:SF222">
    <property type="entry name" value="AMILORIDE-SENSITIVE SODIUM CHANNEL SUBUNIT GAMMA"/>
    <property type="match status" value="1"/>
</dbReference>
<evidence type="ECO:0000256" key="1">
    <source>
        <dbReference type="ARBA" id="ARBA00004141"/>
    </source>
</evidence>
<comment type="similarity">
    <text evidence="2 13">Belongs to the amiloride-sensitive sodium channel (TC 1.A.6) family.</text>
</comment>
<keyword evidence="4 13" id="KW-0894">Sodium channel</keyword>
<comment type="subcellular location">
    <subcellularLocation>
        <location evidence="1">Membrane</location>
        <topology evidence="1">Multi-pass membrane protein</topology>
    </subcellularLocation>
</comment>
<gene>
    <name evidence="16" type="ORF">PMAYCL1PPCAC_19533</name>
</gene>
<dbReference type="EMBL" id="BTRK01000004">
    <property type="protein sequence ID" value="GMR49338.1"/>
    <property type="molecule type" value="Genomic_DNA"/>
</dbReference>
<dbReference type="InterPro" id="IPR001873">
    <property type="entry name" value="ENaC"/>
</dbReference>
<feature type="compositionally biased region" description="Polar residues" evidence="14">
    <location>
        <begin position="64"/>
        <end position="74"/>
    </location>
</feature>
<keyword evidence="10" id="KW-0325">Glycoprotein</keyword>
<proteinExistence type="inferred from homology"/>
<keyword evidence="5 13" id="KW-0812">Transmembrane</keyword>
<keyword evidence="6 15" id="KW-1133">Transmembrane helix</keyword>
<keyword evidence="12 13" id="KW-0407">Ion channel</keyword>
<feature type="non-terminal residue" evidence="16">
    <location>
        <position position="1"/>
    </location>
</feature>
<evidence type="ECO:0000256" key="13">
    <source>
        <dbReference type="RuleBase" id="RU000679"/>
    </source>
</evidence>
<keyword evidence="11 13" id="KW-0739">Sodium transport</keyword>